<evidence type="ECO:0000259" key="6">
    <source>
        <dbReference type="PROSITE" id="PS51755"/>
    </source>
</evidence>
<feature type="compositionally biased region" description="Basic and acidic residues" evidence="4">
    <location>
        <begin position="782"/>
        <end position="793"/>
    </location>
</feature>
<dbReference type="PROSITE" id="PS51755">
    <property type="entry name" value="OMPR_PHOB"/>
    <property type="match status" value="1"/>
</dbReference>
<feature type="repeat" description="TPR" evidence="2">
    <location>
        <begin position="389"/>
        <end position="422"/>
    </location>
</feature>
<evidence type="ECO:0000313" key="8">
    <source>
        <dbReference type="Proteomes" id="UP000198575"/>
    </source>
</evidence>
<feature type="transmembrane region" description="Helical" evidence="5">
    <location>
        <begin position="148"/>
        <end position="168"/>
    </location>
</feature>
<dbReference type="GO" id="GO:0006355">
    <property type="term" value="P:regulation of DNA-templated transcription"/>
    <property type="evidence" value="ECO:0007669"/>
    <property type="project" value="InterPro"/>
</dbReference>
<proteinExistence type="predicted"/>
<dbReference type="Gene3D" id="1.25.40.10">
    <property type="entry name" value="Tetratricopeptide repeat domain"/>
    <property type="match status" value="2"/>
</dbReference>
<keyword evidence="8" id="KW-1185">Reference proteome</keyword>
<dbReference type="InterPro" id="IPR001867">
    <property type="entry name" value="OmpR/PhoB-type_DNA-bd"/>
</dbReference>
<dbReference type="PROSITE" id="PS50096">
    <property type="entry name" value="IQ"/>
    <property type="match status" value="1"/>
</dbReference>
<dbReference type="SUPFAM" id="SSF46894">
    <property type="entry name" value="C-terminal effector domain of the bipartite response regulators"/>
    <property type="match status" value="1"/>
</dbReference>
<dbReference type="GO" id="GO:0000160">
    <property type="term" value="P:phosphorelay signal transduction system"/>
    <property type="evidence" value="ECO:0007669"/>
    <property type="project" value="InterPro"/>
</dbReference>
<organism evidence="7 8">
    <name type="scientific">Dokdonella immobilis</name>
    <dbReference type="NCBI Taxonomy" id="578942"/>
    <lineage>
        <taxon>Bacteria</taxon>
        <taxon>Pseudomonadati</taxon>
        <taxon>Pseudomonadota</taxon>
        <taxon>Gammaproteobacteria</taxon>
        <taxon>Lysobacterales</taxon>
        <taxon>Rhodanobacteraceae</taxon>
        <taxon>Dokdonella</taxon>
    </lineage>
</organism>
<evidence type="ECO:0000256" key="2">
    <source>
        <dbReference type="PROSITE-ProRule" id="PRU00339"/>
    </source>
</evidence>
<dbReference type="InterPro" id="IPR016032">
    <property type="entry name" value="Sig_transdc_resp-reg_C-effctor"/>
</dbReference>
<dbReference type="AlphaFoldDB" id="A0A1I4XA13"/>
<dbReference type="GO" id="GO:0003677">
    <property type="term" value="F:DNA binding"/>
    <property type="evidence" value="ECO:0007669"/>
    <property type="project" value="UniProtKB-UniRule"/>
</dbReference>
<dbReference type="EMBL" id="FOVF01000008">
    <property type="protein sequence ID" value="SFN22502.1"/>
    <property type="molecule type" value="Genomic_DNA"/>
</dbReference>
<accession>A0A1I4XA13</accession>
<dbReference type="PROSITE" id="PS50005">
    <property type="entry name" value="TPR"/>
    <property type="match status" value="1"/>
</dbReference>
<dbReference type="InterPro" id="IPR011990">
    <property type="entry name" value="TPR-like_helical_dom_sf"/>
</dbReference>
<reference evidence="7 8" key="1">
    <citation type="submission" date="2016-10" db="EMBL/GenBank/DDBJ databases">
        <authorList>
            <person name="de Groot N.N."/>
        </authorList>
    </citation>
    <scope>NUCLEOTIDE SEQUENCE [LARGE SCALE GENOMIC DNA]</scope>
    <source>
        <strain evidence="7 8">CGMCC 1.7659</strain>
    </source>
</reference>
<gene>
    <name evidence="7" type="ORF">SAMN05216289_108124</name>
</gene>
<dbReference type="OrthoDB" id="9149639at2"/>
<keyword evidence="5" id="KW-0812">Transmembrane</keyword>
<name>A0A1I4XA13_9GAMM</name>
<dbReference type="STRING" id="578942.SAMN05216289_108124"/>
<dbReference type="Gene3D" id="1.10.10.10">
    <property type="entry name" value="Winged helix-like DNA-binding domain superfamily/Winged helix DNA-binding domain"/>
    <property type="match status" value="1"/>
</dbReference>
<dbReference type="InterPro" id="IPR036388">
    <property type="entry name" value="WH-like_DNA-bd_sf"/>
</dbReference>
<dbReference type="RefSeq" id="WP_092406864.1">
    <property type="nucleotide sequence ID" value="NZ_FOVF01000008.1"/>
</dbReference>
<sequence length="793" mass="85472">MQKPVFRFDRFRLDTQARELFEDGQRVVLPLSTIDCLIYLIRHRDRPVGRDELAAAVWERIDVSEVSVSHAIMRLRRRLGDTGSDQRIIRTVPRLGYRWVGEGTIEEAPAAQAGSTAADATPAPHEPEPAAAAGMSGARWMGALRYRLIAGAVGVAALAALGVGVLRWTGLAPVPREPGPAPVPALVLPAEISAPAQWEWLELGLMDLVASQLRRGDLATAPSETVVALLERNPGLRPVEALRPLAADLQIQPSGTLTRGQWTIRLEARRPRGTLVVESHAPDAIRAARMASDELLIKLGHAPPAENTSDATLVRETLRQRVNAAVLSGQLAVARALIEEATPALQNQPEIALSQASVEFFSGNYEAAAQRIDSLLERLPADRFAELRGRALITLGATRYRQGQFENASAAYAEAIRLLAEGSQPISLAKAYVGRGGIASQHMDLEAAAADYGRARALYEFGNDVFGVAVVDLNLGMNAIQRGQPAIALPILRGASERLRELGADDAWAASMASTIEVELQLLDFDGALATSERLQDAGAQTGNQRQRWELVLSRARALAANGRLSEADSELSRIREASEAQADAAVRLQASGLLAENAFARADFAAAIRLADAAATPELAKRAPGDYARVALVRIRALQALGRQVQSGAEQTHLASWAASARDQAARIQAELGAAYQFQAEGRAEDARQRFREVMAQTEARGIPDEIVAAGSALVPLLIDADRLDEASEVLRQLAPWVARDMRVAWSSGLLEAARGHSEEARTAFARARQLAGERALPEPTRSHEAMRRGTD</sequence>
<dbReference type="CDD" id="cd00383">
    <property type="entry name" value="trans_reg_C"/>
    <property type="match status" value="1"/>
</dbReference>
<dbReference type="SUPFAM" id="SSF48452">
    <property type="entry name" value="TPR-like"/>
    <property type="match status" value="1"/>
</dbReference>
<feature type="region of interest" description="Disordered" evidence="4">
    <location>
        <begin position="773"/>
        <end position="793"/>
    </location>
</feature>
<evidence type="ECO:0000256" key="3">
    <source>
        <dbReference type="PROSITE-ProRule" id="PRU01091"/>
    </source>
</evidence>
<dbReference type="SMART" id="SM00862">
    <property type="entry name" value="Trans_reg_C"/>
    <property type="match status" value="1"/>
</dbReference>
<keyword evidence="1 3" id="KW-0238">DNA-binding</keyword>
<evidence type="ECO:0000256" key="1">
    <source>
        <dbReference type="ARBA" id="ARBA00023125"/>
    </source>
</evidence>
<evidence type="ECO:0000313" key="7">
    <source>
        <dbReference type="EMBL" id="SFN22502.1"/>
    </source>
</evidence>
<evidence type="ECO:0000256" key="5">
    <source>
        <dbReference type="SAM" id="Phobius"/>
    </source>
</evidence>
<feature type="DNA-binding region" description="OmpR/PhoB-type" evidence="3">
    <location>
        <begin position="3"/>
        <end position="101"/>
    </location>
</feature>
<keyword evidence="5" id="KW-0472">Membrane</keyword>
<keyword evidence="5" id="KW-1133">Transmembrane helix</keyword>
<feature type="region of interest" description="Disordered" evidence="4">
    <location>
        <begin position="110"/>
        <end position="131"/>
    </location>
</feature>
<dbReference type="Proteomes" id="UP000198575">
    <property type="component" value="Unassembled WGS sequence"/>
</dbReference>
<dbReference type="Pfam" id="PF00486">
    <property type="entry name" value="Trans_reg_C"/>
    <property type="match status" value="1"/>
</dbReference>
<keyword evidence="2" id="KW-0802">TPR repeat</keyword>
<protein>
    <submittedName>
        <fullName evidence="7">DNA-binding winged helix-turn-helix (WHTH) domain-containing protein</fullName>
    </submittedName>
</protein>
<feature type="domain" description="OmpR/PhoB-type" evidence="6">
    <location>
        <begin position="3"/>
        <end position="101"/>
    </location>
</feature>
<evidence type="ECO:0000256" key="4">
    <source>
        <dbReference type="SAM" id="MobiDB-lite"/>
    </source>
</evidence>
<dbReference type="InterPro" id="IPR019734">
    <property type="entry name" value="TPR_rpt"/>
</dbReference>